<accession>A0A6F9F5I9</accession>
<protein>
    <submittedName>
        <fullName evidence="2">LO4</fullName>
    </submittedName>
</protein>
<reference evidence="2" key="1">
    <citation type="journal article" date="2020" name="J. ISSAAS">
        <title>Identification of Adomavirus Virion Proteins.</title>
        <authorList>
            <person name="Welch N.L."/>
            <person name="Tisza M.J."/>
            <person name="Starrett G.J."/>
            <person name="Belford A.K."/>
            <person name="Pastrana D.V."/>
            <person name="Pang Y.-Y.S."/>
            <person name="Schiller J.T."/>
            <person name="An P."/>
            <person name="Cantolupo P.G."/>
            <person name="Pipas J.M."/>
            <person name="Koda S."/>
            <person name="Subramaniam K."/>
            <person name="Waltzek T.B."/>
            <person name="Bian C."/>
            <person name="Shi Q."/>
            <person name="Ruan Z."/>
            <person name="Ng T.F.F."/>
            <person name="Buck C.B."/>
        </authorList>
    </citation>
    <scope>NUCLEOTIDE SEQUENCE</scope>
    <source>
        <strain evidence="2">5052</strain>
    </source>
</reference>
<feature type="coiled-coil region" evidence="1">
    <location>
        <begin position="137"/>
        <end position="164"/>
    </location>
</feature>
<proteinExistence type="predicted"/>
<sequence length="168" mass="19286">MHAEISRIDESLQDVTNSVKQIEEHTNDLQREILKFQSLESDVEKKYNDTAKRMGNMMSTLESTIAQANTQISSIAQSTTELKRDHYALSATTQSLYQKVDDEVDKTRENFNMVTQLLQTQNTGMTQHMDELKTSMHKKINDLDKKTKQKIAELEQKIERLESSASST</sequence>
<dbReference type="Gene3D" id="1.20.120.20">
    <property type="entry name" value="Apolipoprotein"/>
    <property type="match status" value="1"/>
</dbReference>
<organism evidence="2">
    <name type="scientific">Bueycito anole adomavirus</name>
    <dbReference type="NCBI Taxonomy" id="2609873"/>
    <lineage>
        <taxon>Viruses</taxon>
        <taxon>Adomaviruses</taxon>
    </lineage>
</organism>
<evidence type="ECO:0000256" key="1">
    <source>
        <dbReference type="SAM" id="Coils"/>
    </source>
</evidence>
<keyword evidence="1" id="KW-0175">Coiled coil</keyword>
<dbReference type="EMBL" id="BK011015">
    <property type="protein sequence ID" value="DAC81145.1"/>
    <property type="molecule type" value="Genomic_DNA"/>
</dbReference>
<evidence type="ECO:0000313" key="2">
    <source>
        <dbReference type="EMBL" id="DAC81145.1"/>
    </source>
</evidence>
<name>A0A6F9F5I9_9VIRU</name>
<dbReference type="SUPFAM" id="SSF58113">
    <property type="entry name" value="Apolipoprotein A-I"/>
    <property type="match status" value="1"/>
</dbReference>
<feature type="coiled-coil region" evidence="1">
    <location>
        <begin position="12"/>
        <end position="42"/>
    </location>
</feature>